<dbReference type="EMBL" id="SJOL01000719">
    <property type="protein sequence ID" value="TGZ75423.1"/>
    <property type="molecule type" value="Genomic_DNA"/>
</dbReference>
<name>A0A4S2MFJ5_OPIFE</name>
<sequence>MNSRTLRLPVITTIEYKGINLIIMDSPTKSSVPYFVEECSRLHVSDIVRVCEDRYPTDEFEKSGIRVHHWEFSDGSPPPDNVLSDWFNLLRARFYTEPKTASSNATGAAGPVAVHCIAGYGRKRKGAFNDRQLAYLTAYHPKSRLRRHGNRCFLM</sequence>
<proteinExistence type="predicted"/>
<dbReference type="SUPFAM" id="SSF52799">
    <property type="entry name" value="(Phosphotyrosine protein) phosphatases II"/>
    <property type="match status" value="1"/>
</dbReference>
<gene>
    <name evidence="1" type="ORF">CRM22_000379</name>
</gene>
<dbReference type="PANTHER" id="PTHR23339">
    <property type="entry name" value="TYROSINE SPECIFIC PROTEIN PHOSPHATASE AND DUAL SPECIFICITY PROTEIN PHOSPHATASE"/>
    <property type="match status" value="1"/>
</dbReference>
<dbReference type="Gene3D" id="3.90.190.10">
    <property type="entry name" value="Protein tyrosine phosphatase superfamily"/>
    <property type="match status" value="1"/>
</dbReference>
<keyword evidence="2" id="KW-1185">Reference proteome</keyword>
<protein>
    <recommendedName>
        <fullName evidence="3">Tyrosine specific protein phosphatases domain-containing protein</fullName>
    </recommendedName>
</protein>
<evidence type="ECO:0000313" key="2">
    <source>
        <dbReference type="Proteomes" id="UP000308267"/>
    </source>
</evidence>
<dbReference type="AlphaFoldDB" id="A0A4S2MFJ5"/>
<dbReference type="OrthoDB" id="5632at2759"/>
<evidence type="ECO:0008006" key="3">
    <source>
        <dbReference type="Google" id="ProtNLM"/>
    </source>
</evidence>
<dbReference type="Proteomes" id="UP000308267">
    <property type="component" value="Unassembled WGS sequence"/>
</dbReference>
<dbReference type="InterPro" id="IPR050561">
    <property type="entry name" value="PTP"/>
</dbReference>
<reference evidence="1 2" key="1">
    <citation type="journal article" date="2019" name="BMC Genomics">
        <title>New insights from Opisthorchis felineus genome: update on genomics of the epidemiologically important liver flukes.</title>
        <authorList>
            <person name="Ershov N.I."/>
            <person name="Mordvinov V.A."/>
            <person name="Prokhortchouk E.B."/>
            <person name="Pakharukova M.Y."/>
            <person name="Gunbin K.V."/>
            <person name="Ustyantsev K."/>
            <person name="Genaev M.A."/>
            <person name="Blinov A.G."/>
            <person name="Mazur A."/>
            <person name="Boulygina E."/>
            <person name="Tsygankova S."/>
            <person name="Khrameeva E."/>
            <person name="Chekanov N."/>
            <person name="Fan G."/>
            <person name="Xiao A."/>
            <person name="Zhang H."/>
            <person name="Xu X."/>
            <person name="Yang H."/>
            <person name="Solovyev V."/>
            <person name="Lee S.M."/>
            <person name="Liu X."/>
            <person name="Afonnikov D.A."/>
            <person name="Skryabin K.G."/>
        </authorList>
    </citation>
    <scope>NUCLEOTIDE SEQUENCE [LARGE SCALE GENOMIC DNA]</scope>
    <source>
        <strain evidence="1">AK-0245</strain>
        <tissue evidence="1">Whole organism</tissue>
    </source>
</reference>
<comment type="caution">
    <text evidence="1">The sequence shown here is derived from an EMBL/GenBank/DDBJ whole genome shotgun (WGS) entry which is preliminary data.</text>
</comment>
<dbReference type="InterPro" id="IPR029021">
    <property type="entry name" value="Prot-tyrosine_phosphatase-like"/>
</dbReference>
<organism evidence="1 2">
    <name type="scientific">Opisthorchis felineus</name>
    <dbReference type="NCBI Taxonomy" id="147828"/>
    <lineage>
        <taxon>Eukaryota</taxon>
        <taxon>Metazoa</taxon>
        <taxon>Spiralia</taxon>
        <taxon>Lophotrochozoa</taxon>
        <taxon>Platyhelminthes</taxon>
        <taxon>Trematoda</taxon>
        <taxon>Digenea</taxon>
        <taxon>Opisthorchiida</taxon>
        <taxon>Opisthorchiata</taxon>
        <taxon>Opisthorchiidae</taxon>
        <taxon>Opisthorchis</taxon>
    </lineage>
</organism>
<accession>A0A4S2MFJ5</accession>
<evidence type="ECO:0000313" key="1">
    <source>
        <dbReference type="EMBL" id="TGZ75423.1"/>
    </source>
</evidence>